<organism evidence="7 8">
    <name type="scientific">Phakopsora pachyrhizi</name>
    <name type="common">Asian soybean rust disease fungus</name>
    <dbReference type="NCBI Taxonomy" id="170000"/>
    <lineage>
        <taxon>Eukaryota</taxon>
        <taxon>Fungi</taxon>
        <taxon>Dikarya</taxon>
        <taxon>Basidiomycota</taxon>
        <taxon>Pucciniomycotina</taxon>
        <taxon>Pucciniomycetes</taxon>
        <taxon>Pucciniales</taxon>
        <taxon>Phakopsoraceae</taxon>
        <taxon>Phakopsora</taxon>
    </lineage>
</organism>
<dbReference type="InterPro" id="IPR029000">
    <property type="entry name" value="Cyclophilin-like_dom_sf"/>
</dbReference>
<keyword evidence="3" id="KW-0697">Rotamase</keyword>
<dbReference type="SUPFAM" id="SSF50891">
    <property type="entry name" value="Cyclophilin-like"/>
    <property type="match status" value="1"/>
</dbReference>
<dbReference type="Proteomes" id="UP001153365">
    <property type="component" value="Unassembled WGS sequence"/>
</dbReference>
<evidence type="ECO:0000256" key="5">
    <source>
        <dbReference type="SAM" id="MobiDB-lite"/>
    </source>
</evidence>
<dbReference type="InterPro" id="IPR002130">
    <property type="entry name" value="Cyclophilin-type_PPIase_dom"/>
</dbReference>
<dbReference type="GO" id="GO:0003755">
    <property type="term" value="F:peptidyl-prolyl cis-trans isomerase activity"/>
    <property type="evidence" value="ECO:0007669"/>
    <property type="project" value="UniProtKB-KW"/>
</dbReference>
<dbReference type="PRINTS" id="PR00153">
    <property type="entry name" value="CSAPPISMRASE"/>
</dbReference>
<dbReference type="PROSITE" id="PS50072">
    <property type="entry name" value="CSA_PPIASE_2"/>
    <property type="match status" value="1"/>
</dbReference>
<protein>
    <recommendedName>
        <fullName evidence="2">peptidylprolyl isomerase</fullName>
        <ecNumber evidence="2">5.2.1.8</ecNumber>
    </recommendedName>
</protein>
<proteinExistence type="predicted"/>
<accession>A0AAV0APZ5</accession>
<evidence type="ECO:0000256" key="3">
    <source>
        <dbReference type="ARBA" id="ARBA00023110"/>
    </source>
</evidence>
<comment type="catalytic activity">
    <reaction evidence="1">
        <text>[protein]-peptidylproline (omega=180) = [protein]-peptidylproline (omega=0)</text>
        <dbReference type="Rhea" id="RHEA:16237"/>
        <dbReference type="Rhea" id="RHEA-COMP:10747"/>
        <dbReference type="Rhea" id="RHEA-COMP:10748"/>
        <dbReference type="ChEBI" id="CHEBI:83833"/>
        <dbReference type="ChEBI" id="CHEBI:83834"/>
        <dbReference type="EC" id="5.2.1.8"/>
    </reaction>
</comment>
<dbReference type="EC" id="5.2.1.8" evidence="2"/>
<keyword evidence="8" id="KW-1185">Reference proteome</keyword>
<feature type="domain" description="PPIase cyclophilin-type" evidence="6">
    <location>
        <begin position="1"/>
        <end position="138"/>
    </location>
</feature>
<evidence type="ECO:0000256" key="2">
    <source>
        <dbReference type="ARBA" id="ARBA00013194"/>
    </source>
</evidence>
<dbReference type="PANTHER" id="PTHR11071">
    <property type="entry name" value="PEPTIDYL-PROLYL CIS-TRANS ISOMERASE"/>
    <property type="match status" value="1"/>
</dbReference>
<dbReference type="GO" id="GO:0005737">
    <property type="term" value="C:cytoplasm"/>
    <property type="evidence" value="ECO:0007669"/>
    <property type="project" value="TreeGrafter"/>
</dbReference>
<dbReference type="GO" id="GO:0016018">
    <property type="term" value="F:cyclosporin A binding"/>
    <property type="evidence" value="ECO:0007669"/>
    <property type="project" value="TreeGrafter"/>
</dbReference>
<dbReference type="GO" id="GO:0006457">
    <property type="term" value="P:protein folding"/>
    <property type="evidence" value="ECO:0007669"/>
    <property type="project" value="TreeGrafter"/>
</dbReference>
<feature type="compositionally biased region" description="Basic and acidic residues" evidence="5">
    <location>
        <begin position="142"/>
        <end position="155"/>
    </location>
</feature>
<dbReference type="Pfam" id="PF00160">
    <property type="entry name" value="Pro_isomerase"/>
    <property type="match status" value="1"/>
</dbReference>
<feature type="region of interest" description="Disordered" evidence="5">
    <location>
        <begin position="275"/>
        <end position="311"/>
    </location>
</feature>
<dbReference type="EMBL" id="CALTRL010001006">
    <property type="protein sequence ID" value="CAH7670504.1"/>
    <property type="molecule type" value="Genomic_DNA"/>
</dbReference>
<gene>
    <name evidence="7" type="ORF">PPACK8108_LOCUS5228</name>
</gene>
<feature type="compositionally biased region" description="Basic and acidic residues" evidence="5">
    <location>
        <begin position="235"/>
        <end position="263"/>
    </location>
</feature>
<reference evidence="7" key="1">
    <citation type="submission" date="2022-06" db="EMBL/GenBank/DDBJ databases">
        <authorList>
            <consortium name="SYNGENTA / RWTH Aachen University"/>
        </authorList>
    </citation>
    <scope>NUCLEOTIDE SEQUENCE</scope>
</reference>
<evidence type="ECO:0000259" key="6">
    <source>
        <dbReference type="PROSITE" id="PS50072"/>
    </source>
</evidence>
<sequence length="311" mass="35317">MLCTGEGGMSKFVPDRPLSYKGSVIHRIVPSFMIQGGDFISNNGKSGESIYGGEFDDENFDLNLDQEGLLVMANKGPNTNNSQWFITLAPAEHLNGKHVVFGRVQKGFEIIEEISRLETKKHRPVGDGDVVKIVHCGELELRSKKPEAESKKNEDTMGNSKSSKNRRASLSPCSTSSSRSSSHDSETSSIARRRHRRARKEAKKVKRQSSHRKTKRLKMKGDKTGPSQFEDQDNEQSRMKRAKEERVEAQRQVERQEEDARLEKERLRKQRALEVLKSKNNHGQNSGGIIFKGRGNMRYRDNDFGSRAWND</sequence>
<evidence type="ECO:0000313" key="7">
    <source>
        <dbReference type="EMBL" id="CAH7670504.1"/>
    </source>
</evidence>
<feature type="compositionally biased region" description="Low complexity" evidence="5">
    <location>
        <begin position="169"/>
        <end position="180"/>
    </location>
</feature>
<dbReference type="FunFam" id="2.40.100.10:FF:000025">
    <property type="entry name" value="Peptidyl-prolyl cis-trans isomerase CYP19-2"/>
    <property type="match status" value="1"/>
</dbReference>
<dbReference type="AlphaFoldDB" id="A0AAV0APZ5"/>
<name>A0AAV0APZ5_PHAPC</name>
<comment type="caution">
    <text evidence="7">The sequence shown here is derived from an EMBL/GenBank/DDBJ whole genome shotgun (WGS) entry which is preliminary data.</text>
</comment>
<feature type="compositionally biased region" description="Basic and acidic residues" evidence="5">
    <location>
        <begin position="298"/>
        <end position="311"/>
    </location>
</feature>
<evidence type="ECO:0000256" key="4">
    <source>
        <dbReference type="ARBA" id="ARBA00023235"/>
    </source>
</evidence>
<feature type="region of interest" description="Disordered" evidence="5">
    <location>
        <begin position="142"/>
        <end position="263"/>
    </location>
</feature>
<dbReference type="PANTHER" id="PTHR11071:SF561">
    <property type="entry name" value="PEPTIDYL-PROLYL CIS-TRANS ISOMERASE D-RELATED"/>
    <property type="match status" value="1"/>
</dbReference>
<evidence type="ECO:0000313" key="8">
    <source>
        <dbReference type="Proteomes" id="UP001153365"/>
    </source>
</evidence>
<dbReference type="Gene3D" id="2.40.100.10">
    <property type="entry name" value="Cyclophilin-like"/>
    <property type="match status" value="1"/>
</dbReference>
<feature type="compositionally biased region" description="Basic residues" evidence="5">
    <location>
        <begin position="191"/>
        <end position="218"/>
    </location>
</feature>
<keyword evidence="4 7" id="KW-0413">Isomerase</keyword>
<evidence type="ECO:0000256" key="1">
    <source>
        <dbReference type="ARBA" id="ARBA00000971"/>
    </source>
</evidence>